<gene>
    <name evidence="2" type="ORF">TM35_000651220</name>
</gene>
<keyword evidence="3" id="KW-1185">Reference proteome</keyword>
<dbReference type="RefSeq" id="XP_028877626.1">
    <property type="nucleotide sequence ID" value="XM_029031095.1"/>
</dbReference>
<evidence type="ECO:0000256" key="1">
    <source>
        <dbReference type="SAM" id="MobiDB-lite"/>
    </source>
</evidence>
<feature type="region of interest" description="Disordered" evidence="1">
    <location>
        <begin position="1"/>
        <end position="43"/>
    </location>
</feature>
<dbReference type="GeneID" id="39990875"/>
<organism evidence="2 3">
    <name type="scientific">Trypanosoma theileri</name>
    <dbReference type="NCBI Taxonomy" id="67003"/>
    <lineage>
        <taxon>Eukaryota</taxon>
        <taxon>Discoba</taxon>
        <taxon>Euglenozoa</taxon>
        <taxon>Kinetoplastea</taxon>
        <taxon>Metakinetoplastina</taxon>
        <taxon>Trypanosomatida</taxon>
        <taxon>Trypanosomatidae</taxon>
        <taxon>Trypanosoma</taxon>
    </lineage>
</organism>
<name>A0A1X0NHK8_9TRYP</name>
<dbReference type="EMBL" id="NBCO01000065">
    <property type="protein sequence ID" value="ORC83560.1"/>
    <property type="molecule type" value="Genomic_DNA"/>
</dbReference>
<dbReference type="Proteomes" id="UP000192257">
    <property type="component" value="Unassembled WGS sequence"/>
</dbReference>
<accession>A0A1X0NHK8</accession>
<comment type="caution">
    <text evidence="2">The sequence shown here is derived from an EMBL/GenBank/DDBJ whole genome shotgun (WGS) entry which is preliminary data.</text>
</comment>
<dbReference type="AlphaFoldDB" id="A0A1X0NHK8"/>
<evidence type="ECO:0000313" key="3">
    <source>
        <dbReference type="Proteomes" id="UP000192257"/>
    </source>
</evidence>
<feature type="region of interest" description="Disordered" evidence="1">
    <location>
        <begin position="76"/>
        <end position="111"/>
    </location>
</feature>
<protein>
    <submittedName>
        <fullName evidence="2">Uncharacterized protein</fullName>
    </submittedName>
</protein>
<proteinExistence type="predicted"/>
<reference evidence="2 3" key="1">
    <citation type="submission" date="2017-03" db="EMBL/GenBank/DDBJ databases">
        <title>An alternative strategy for trypanosome survival in the mammalian bloodstream revealed through genome and transcriptome analysis of the ubiquitous bovine parasite Trypanosoma (Megatrypanum) theileri.</title>
        <authorList>
            <person name="Kelly S."/>
            <person name="Ivens A."/>
            <person name="Mott A."/>
            <person name="O'Neill E."/>
            <person name="Emms D."/>
            <person name="Macleod O."/>
            <person name="Voorheis P."/>
            <person name="Matthews J."/>
            <person name="Matthews K."/>
            <person name="Carrington M."/>
        </authorList>
    </citation>
    <scope>NUCLEOTIDE SEQUENCE [LARGE SCALE GENOMIC DNA]</scope>
    <source>
        <strain evidence="2">Edinburgh</strain>
    </source>
</reference>
<evidence type="ECO:0000313" key="2">
    <source>
        <dbReference type="EMBL" id="ORC83560.1"/>
    </source>
</evidence>
<dbReference type="VEuPathDB" id="TriTrypDB:TM35_000651220"/>
<feature type="compositionally biased region" description="Polar residues" evidence="1">
    <location>
        <begin position="7"/>
        <end position="35"/>
    </location>
</feature>
<sequence>MCEPNRTAVQWASARGTTPPLQSLTHMSMDTTTPPFSAPHRGHSEVVQQHNGVLPTHIAHTMTVSHAHIREALQHSLKCTPSHTPTERKRKSQEKNNNNKIPTAHKALTIQ</sequence>